<dbReference type="InterPro" id="IPR051213">
    <property type="entry name" value="START_lipid_transfer"/>
</dbReference>
<keyword evidence="1" id="KW-0812">Transmembrane</keyword>
<accession>A0A8J5XZB1</accession>
<dbReference type="PROSITE" id="PS50848">
    <property type="entry name" value="START"/>
    <property type="match status" value="1"/>
</dbReference>
<feature type="transmembrane region" description="Helical" evidence="1">
    <location>
        <begin position="20"/>
        <end position="42"/>
    </location>
</feature>
<proteinExistence type="predicted"/>
<dbReference type="Pfam" id="PF01852">
    <property type="entry name" value="START"/>
    <property type="match status" value="1"/>
</dbReference>
<keyword evidence="1" id="KW-1133">Transmembrane helix</keyword>
<protein>
    <recommendedName>
        <fullName evidence="2">START domain-containing protein</fullName>
    </recommendedName>
</protein>
<comment type="caution">
    <text evidence="3">The sequence shown here is derived from an EMBL/GenBank/DDBJ whole genome shotgun (WGS) entry which is preliminary data.</text>
</comment>
<gene>
    <name evidence="3" type="ORF">KFE25_009678</name>
</gene>
<dbReference type="PANTHER" id="PTHR19308:SF14">
    <property type="entry name" value="START DOMAIN-CONTAINING PROTEIN"/>
    <property type="match status" value="1"/>
</dbReference>
<evidence type="ECO:0000256" key="1">
    <source>
        <dbReference type="SAM" id="Phobius"/>
    </source>
</evidence>
<dbReference type="InterPro" id="IPR023393">
    <property type="entry name" value="START-like_dom_sf"/>
</dbReference>
<evidence type="ECO:0000313" key="4">
    <source>
        <dbReference type="Proteomes" id="UP000751190"/>
    </source>
</evidence>
<dbReference type="SUPFAM" id="SSF55961">
    <property type="entry name" value="Bet v1-like"/>
    <property type="match status" value="1"/>
</dbReference>
<dbReference type="GO" id="GO:0005737">
    <property type="term" value="C:cytoplasm"/>
    <property type="evidence" value="ECO:0007669"/>
    <property type="project" value="UniProtKB-ARBA"/>
</dbReference>
<dbReference type="Proteomes" id="UP000751190">
    <property type="component" value="Unassembled WGS sequence"/>
</dbReference>
<dbReference type="PANTHER" id="PTHR19308">
    <property type="entry name" value="PHOSPHATIDYLCHOLINE TRANSFER PROTEIN"/>
    <property type="match status" value="1"/>
</dbReference>
<organism evidence="3 4">
    <name type="scientific">Diacronema lutheri</name>
    <name type="common">Unicellular marine alga</name>
    <name type="synonym">Monochrysis lutheri</name>
    <dbReference type="NCBI Taxonomy" id="2081491"/>
    <lineage>
        <taxon>Eukaryota</taxon>
        <taxon>Haptista</taxon>
        <taxon>Haptophyta</taxon>
        <taxon>Pavlovophyceae</taxon>
        <taxon>Pavlovales</taxon>
        <taxon>Pavlovaceae</taxon>
        <taxon>Diacronema</taxon>
    </lineage>
</organism>
<feature type="domain" description="START" evidence="2">
    <location>
        <begin position="252"/>
        <end position="343"/>
    </location>
</feature>
<dbReference type="Gene3D" id="3.30.530.20">
    <property type="match status" value="1"/>
</dbReference>
<dbReference type="AlphaFoldDB" id="A0A8J5XZB1"/>
<sequence>MGRIVASPPPPPPRLPLWPSTTTSALLATLLAVLSTVVLLYWRIHRRLSRRPLERGGSESAGMDVPRISHVRSNLCELADGIGQATPEQRAEYAELCAQMVQDACAYIDPDGAGRHIRWARCADVRGVQVWLARMADSPIVVIKGCARVRIPDIAALAGYFFGLNTTEALRRSLEKLDPMFRDGRIICRLGAPPRRAHGKASAERAVPDGGANGADPAAEAAAAFADEAVRPAPVAGEMPPGKAQVEWACFAAPPPLAPRDFCWLEHTSFARAPDGSRLFFSLCSSVQREEAPDMWQSHGYVRAELTSTGYVFRQSAEGSDDWDLFYVVQIDPKGIVPKWVVNLVATDQAANAAAMRDAVTERTAAEEVLRGPDSLVERRAPVVEARTAAGASGAAVGCGAAAAPIGAAPRTDEGPRWRDVPLQEALLPRDGGAAVVSLGQLAEGQRVEWRWVGGCAAEAEHAQLGCQLEMEILALPLDADATASRAVVVEHEHCELRATGAAGASAGAGAPVTKVHACSARTHASAHHWLAFRRQRTLIERMRWTATRPLTVFLQVRVS</sequence>
<reference evidence="3" key="1">
    <citation type="submission" date="2021-05" db="EMBL/GenBank/DDBJ databases">
        <title>The genome of the haptophyte Pavlova lutheri (Diacronema luteri, Pavlovales) - a model for lipid biosynthesis in eukaryotic algae.</title>
        <authorList>
            <person name="Hulatt C.J."/>
            <person name="Posewitz M.C."/>
        </authorList>
    </citation>
    <scope>NUCLEOTIDE SEQUENCE</scope>
    <source>
        <strain evidence="3">NIVA-4/92</strain>
    </source>
</reference>
<keyword evidence="1" id="KW-0472">Membrane</keyword>
<dbReference type="GO" id="GO:0008289">
    <property type="term" value="F:lipid binding"/>
    <property type="evidence" value="ECO:0007669"/>
    <property type="project" value="InterPro"/>
</dbReference>
<evidence type="ECO:0000313" key="3">
    <source>
        <dbReference type="EMBL" id="KAG8471257.1"/>
    </source>
</evidence>
<name>A0A8J5XZB1_DIALT</name>
<dbReference type="EMBL" id="JAGTXO010000001">
    <property type="protein sequence ID" value="KAG8471257.1"/>
    <property type="molecule type" value="Genomic_DNA"/>
</dbReference>
<dbReference type="OrthoDB" id="5403181at2759"/>
<keyword evidence="4" id="KW-1185">Reference proteome</keyword>
<dbReference type="InterPro" id="IPR002913">
    <property type="entry name" value="START_lipid-bd_dom"/>
</dbReference>
<evidence type="ECO:0000259" key="2">
    <source>
        <dbReference type="PROSITE" id="PS50848"/>
    </source>
</evidence>